<dbReference type="InterPro" id="IPR036737">
    <property type="entry name" value="OmpA-like_sf"/>
</dbReference>
<name>A0A8S5N4J0_9VIRU</name>
<evidence type="ECO:0000313" key="2">
    <source>
        <dbReference type="EMBL" id="DAD89239.1"/>
    </source>
</evidence>
<evidence type="ECO:0000256" key="1">
    <source>
        <dbReference type="SAM" id="Coils"/>
    </source>
</evidence>
<organism evidence="2">
    <name type="scientific">Microviridae sp. ctNWS1</name>
    <dbReference type="NCBI Taxonomy" id="2826733"/>
    <lineage>
        <taxon>Viruses</taxon>
        <taxon>Monodnaviria</taxon>
        <taxon>Sangervirae</taxon>
        <taxon>Phixviricota</taxon>
        <taxon>Malgrandaviricetes</taxon>
        <taxon>Petitvirales</taxon>
        <taxon>Microviridae</taxon>
    </lineage>
</organism>
<reference evidence="2" key="1">
    <citation type="journal article" date="2021" name="Proc. Natl. Acad. Sci. U.S.A.">
        <title>A Catalog of Tens of Thousands of Viruses from Human Metagenomes Reveals Hidden Associations with Chronic Diseases.</title>
        <authorList>
            <person name="Tisza M.J."/>
            <person name="Buck C.B."/>
        </authorList>
    </citation>
    <scope>NUCLEOTIDE SEQUENCE</scope>
    <source>
        <strain evidence="2">CtNWS1</strain>
    </source>
</reference>
<proteinExistence type="predicted"/>
<dbReference type="Gene3D" id="3.30.1330.60">
    <property type="entry name" value="OmpA-like domain"/>
    <property type="match status" value="1"/>
</dbReference>
<feature type="coiled-coil region" evidence="1">
    <location>
        <begin position="234"/>
        <end position="269"/>
    </location>
</feature>
<protein>
    <submittedName>
        <fullName evidence="2">OmpA family protein</fullName>
    </submittedName>
</protein>
<accession>A0A8S5N4J0</accession>
<keyword evidence="1" id="KW-0175">Coiled coil</keyword>
<dbReference type="EMBL" id="BK015056">
    <property type="protein sequence ID" value="DAD89239.1"/>
    <property type="molecule type" value="Genomic_DNA"/>
</dbReference>
<sequence>MLSETTDGDYLVRRFIIKRPGDTDYSVRYQINLAKLSSTLDGNSRELGDLDDFVGNLMKDTLMRVKSVEITGYSSPDGPLKFNETLARNRAQDFKNYVDRKYGFSNKYDVTVNAVAEDWEMCRALVAKSEVPDKQSVLDILDGSRSPDAKELALKKMPSAWNYMKKNILPPLRRVELTINYGEGSVVEQRTMIPRPKPAPQPVCEPCGCEVIDESITGIIVEMPGSDVDYKKELREARKIVREQERAARKAARQEAKAAKKSYRELEKM</sequence>